<keyword evidence="3 8" id="KW-1003">Cell membrane</keyword>
<dbReference type="GO" id="GO:0005886">
    <property type="term" value="C:plasma membrane"/>
    <property type="evidence" value="ECO:0007669"/>
    <property type="project" value="UniProtKB-SubCell"/>
</dbReference>
<sequence length="189" mass="20697">MCELIGLFLGFLSLVMSIATICSPYMRVATVVGSLITTNNFYENLWQSCAEDATGVSNCLQFDTVFAVPDYVQACRAFMFIAIFLKLLGSVCGALSATSTRFFHSHQGYTRNLALSAAGTYIIGGICCFTAISWYAYQITFEFYDPFFHGIKYEFGSALYVGWAAGTMALIGGSCFCCGSLKNIQATRR</sequence>
<organism evidence="10 11">
    <name type="scientific">Eptatretus burgeri</name>
    <name type="common">Inshore hagfish</name>
    <dbReference type="NCBI Taxonomy" id="7764"/>
    <lineage>
        <taxon>Eukaryota</taxon>
        <taxon>Metazoa</taxon>
        <taxon>Chordata</taxon>
        <taxon>Craniata</taxon>
        <taxon>Vertebrata</taxon>
        <taxon>Cyclostomata</taxon>
        <taxon>Myxini</taxon>
        <taxon>Myxiniformes</taxon>
        <taxon>Myxinidae</taxon>
        <taxon>Eptatretinae</taxon>
        <taxon>Eptatretus</taxon>
    </lineage>
</organism>
<evidence type="ECO:0000256" key="6">
    <source>
        <dbReference type="ARBA" id="ARBA00022989"/>
    </source>
</evidence>
<evidence type="ECO:0000256" key="9">
    <source>
        <dbReference type="SAM" id="SignalP"/>
    </source>
</evidence>
<keyword evidence="6 8" id="KW-1133">Transmembrane helix</keyword>
<keyword evidence="2 8" id="KW-0796">Tight junction</keyword>
<comment type="subcellular location">
    <subcellularLocation>
        <location evidence="8">Cell junction</location>
        <location evidence="8">Tight junction</location>
    </subcellularLocation>
    <subcellularLocation>
        <location evidence="8">Cell membrane</location>
        <topology evidence="8">Multi-pass membrane protein</topology>
    </subcellularLocation>
</comment>
<dbReference type="OMA" id="SNCWEFP"/>
<keyword evidence="5 8" id="KW-0965">Cell junction</keyword>
<reference evidence="10" key="2">
    <citation type="submission" date="2025-09" db="UniProtKB">
        <authorList>
            <consortium name="Ensembl"/>
        </authorList>
    </citation>
    <scope>IDENTIFICATION</scope>
</reference>
<dbReference type="AlphaFoldDB" id="A0A8C4X1Q0"/>
<evidence type="ECO:0000256" key="2">
    <source>
        <dbReference type="ARBA" id="ARBA00022427"/>
    </source>
</evidence>
<dbReference type="GO" id="GO:0005923">
    <property type="term" value="C:bicellular tight junction"/>
    <property type="evidence" value="ECO:0007669"/>
    <property type="project" value="UniProtKB-SubCell"/>
</dbReference>
<dbReference type="Proteomes" id="UP000694388">
    <property type="component" value="Unplaced"/>
</dbReference>
<feature type="transmembrane region" description="Helical" evidence="8">
    <location>
        <begin position="118"/>
        <end position="137"/>
    </location>
</feature>
<dbReference type="Ensembl" id="ENSEBUT00000027545.1">
    <property type="protein sequence ID" value="ENSEBUP00000026969.1"/>
    <property type="gene ID" value="ENSEBUG00000016578.1"/>
</dbReference>
<keyword evidence="9" id="KW-0732">Signal</keyword>
<comment type="caution">
    <text evidence="8">Lacks conserved residue(s) required for the propagation of feature annotation.</text>
</comment>
<evidence type="ECO:0000256" key="7">
    <source>
        <dbReference type="ARBA" id="ARBA00023136"/>
    </source>
</evidence>
<evidence type="ECO:0000313" key="11">
    <source>
        <dbReference type="Proteomes" id="UP000694388"/>
    </source>
</evidence>
<comment type="function">
    <text evidence="8">Claudins function as major constituents of the tight junction complexes that regulate the permeability of epithelia.</text>
</comment>
<evidence type="ECO:0000256" key="3">
    <source>
        <dbReference type="ARBA" id="ARBA00022475"/>
    </source>
</evidence>
<dbReference type="PROSITE" id="PS01346">
    <property type="entry name" value="CLAUDIN"/>
    <property type="match status" value="1"/>
</dbReference>
<feature type="signal peptide" evidence="9">
    <location>
        <begin position="1"/>
        <end position="17"/>
    </location>
</feature>
<accession>A0A8C4X1Q0</accession>
<reference evidence="10" key="1">
    <citation type="submission" date="2025-08" db="UniProtKB">
        <authorList>
            <consortium name="Ensembl"/>
        </authorList>
    </citation>
    <scope>IDENTIFICATION</scope>
</reference>
<dbReference type="GO" id="GO:0005198">
    <property type="term" value="F:structural molecule activity"/>
    <property type="evidence" value="ECO:0007669"/>
    <property type="project" value="InterPro"/>
</dbReference>
<dbReference type="PANTHER" id="PTHR12002">
    <property type="entry name" value="CLAUDIN"/>
    <property type="match status" value="1"/>
</dbReference>
<dbReference type="Gene3D" id="1.20.140.150">
    <property type="match status" value="1"/>
</dbReference>
<dbReference type="PRINTS" id="PR01077">
    <property type="entry name" value="CLAUDIN"/>
</dbReference>
<evidence type="ECO:0000313" key="10">
    <source>
        <dbReference type="Ensembl" id="ENSEBUP00000026969.1"/>
    </source>
</evidence>
<evidence type="ECO:0000256" key="8">
    <source>
        <dbReference type="RuleBase" id="RU060637"/>
    </source>
</evidence>
<comment type="similarity">
    <text evidence="1 8">Belongs to the claudin family.</text>
</comment>
<feature type="chain" id="PRO_5034475095" description="Claudin" evidence="9">
    <location>
        <begin position="18"/>
        <end position="189"/>
    </location>
</feature>
<dbReference type="GeneTree" id="ENSGT00940000157650"/>
<evidence type="ECO:0000256" key="4">
    <source>
        <dbReference type="ARBA" id="ARBA00022692"/>
    </source>
</evidence>
<protein>
    <recommendedName>
        <fullName evidence="8">Claudin</fullName>
    </recommendedName>
</protein>
<dbReference type="InterPro" id="IPR006187">
    <property type="entry name" value="Claudin"/>
</dbReference>
<keyword evidence="4 8" id="KW-0812">Transmembrane</keyword>
<evidence type="ECO:0000256" key="1">
    <source>
        <dbReference type="ARBA" id="ARBA00008295"/>
    </source>
</evidence>
<keyword evidence="11" id="KW-1185">Reference proteome</keyword>
<proteinExistence type="inferred from homology"/>
<dbReference type="InterPro" id="IPR017974">
    <property type="entry name" value="Claudin_CS"/>
</dbReference>
<name>A0A8C4X1Q0_EPTBU</name>
<keyword evidence="7 8" id="KW-0472">Membrane</keyword>
<dbReference type="Pfam" id="PF00822">
    <property type="entry name" value="PMP22_Claudin"/>
    <property type="match status" value="1"/>
</dbReference>
<dbReference type="InterPro" id="IPR004031">
    <property type="entry name" value="PMP22/EMP/MP20/Claudin"/>
</dbReference>
<feature type="transmembrane region" description="Helical" evidence="8">
    <location>
        <begin position="77"/>
        <end position="97"/>
    </location>
</feature>
<evidence type="ECO:0000256" key="5">
    <source>
        <dbReference type="ARBA" id="ARBA00022949"/>
    </source>
</evidence>
<feature type="transmembrane region" description="Helical" evidence="8">
    <location>
        <begin position="157"/>
        <end position="181"/>
    </location>
</feature>